<organism evidence="1 2">
    <name type="scientific">Lentzea indica</name>
    <dbReference type="NCBI Taxonomy" id="2604800"/>
    <lineage>
        <taxon>Bacteria</taxon>
        <taxon>Bacillati</taxon>
        <taxon>Actinomycetota</taxon>
        <taxon>Actinomycetes</taxon>
        <taxon>Pseudonocardiales</taxon>
        <taxon>Pseudonocardiaceae</taxon>
        <taxon>Lentzea</taxon>
    </lineage>
</organism>
<sequence length="707" mass="75781">MTAPGSDRGRLVPPDLDDRRWDDLVADATALIAQYAPQLTTRSPSDPALTLVELFAYLVEQLIYRLNQVPAKSQVAFLNLLGITRAAALPARTLLTFTPIAGRSALVPKAVLAQTKGTESQPPVVFQTEADCRAVPAVVEKVLLIEKTATGAEGVPADIAAPMLPPDPVGMRIDLAPPKDRAVLLLGFTKDFALPVDTLDVYVEIEYQVKGVDEPIPADLATATWTFSSDTRPAGTDPKKEPKDWPKLAVEIAPALVGPSHAGRVRLRLPAAPAWAAQNPFNWNRKPSGAAANDPARRWIGLVLQHPTAAQSVNVRRLLLNTVPASTALTAGRDALEVVGVATGNPQVLPLRNRPVFLDRSDPEPLHHVEVEIDGSPWRLAHPDTIAADTFHLDPSSAEITFAAPAGRPAPPRGANVTARYRYVASGAAGNVAAGAVMMPAEGIADIAGVTNPVRGVGGQDEESVEAAKLRAPKLLRTRDRAITAEDYEFLAREASSEIAKVRCLPPYVDKTRGPWTFAGLLRAPGNVQVIVVPKGEKTVARPEPSVALVQRVISELDAARDVTAALRVSGPRYLPIKVSVKAKVFPGAVSGGHTTVSTVEAEIRERITKFLHPTRGGNSGDGWEIGQNLYSSDLYRAIKPADHIGYISSLLLSAQFPPPYHPAGLAWDDAKHRPFKLATDSPSLVRVTDYELVCFGAHEVTVEQDL</sequence>
<reference evidence="1 2" key="1">
    <citation type="submission" date="2019-08" db="EMBL/GenBank/DDBJ databases">
        <title>Lentzea from Indian Himalayas.</title>
        <authorList>
            <person name="Mandal S."/>
            <person name="Mallick Gupta A."/>
            <person name="Maiti P.K."/>
            <person name="Sarkar J."/>
            <person name="Mandal S."/>
        </authorList>
    </citation>
    <scope>NUCLEOTIDE SEQUENCE [LARGE SCALE GENOMIC DNA]</scope>
    <source>
        <strain evidence="1 2">PSKA42</strain>
    </source>
</reference>
<keyword evidence="2" id="KW-1185">Reference proteome</keyword>
<evidence type="ECO:0000313" key="2">
    <source>
        <dbReference type="Proteomes" id="UP001515943"/>
    </source>
</evidence>
<accession>A0ABX1FF11</accession>
<evidence type="ECO:0008006" key="3">
    <source>
        <dbReference type="Google" id="ProtNLM"/>
    </source>
</evidence>
<name>A0ABX1FF11_9PSEU</name>
<dbReference type="Proteomes" id="UP001515943">
    <property type="component" value="Unassembled WGS sequence"/>
</dbReference>
<gene>
    <name evidence="1" type="ORF">FXN61_12190</name>
</gene>
<comment type="caution">
    <text evidence="1">The sequence shown here is derived from an EMBL/GenBank/DDBJ whole genome shotgun (WGS) entry which is preliminary data.</text>
</comment>
<dbReference type="EMBL" id="VSRL01000034">
    <property type="protein sequence ID" value="NKE57554.1"/>
    <property type="molecule type" value="Genomic_DNA"/>
</dbReference>
<dbReference type="RefSeq" id="WP_167973392.1">
    <property type="nucleotide sequence ID" value="NZ_VSRL01000034.1"/>
</dbReference>
<proteinExistence type="predicted"/>
<evidence type="ECO:0000313" key="1">
    <source>
        <dbReference type="EMBL" id="NKE57554.1"/>
    </source>
</evidence>
<protein>
    <recommendedName>
        <fullName evidence="3">Baseplate assembly protein</fullName>
    </recommendedName>
</protein>